<keyword evidence="3" id="KW-1185">Reference proteome</keyword>
<dbReference type="InterPro" id="IPR043502">
    <property type="entry name" value="DNA/RNA_pol_sf"/>
</dbReference>
<dbReference type="Proteomes" id="UP000807504">
    <property type="component" value="Unassembled WGS sequence"/>
</dbReference>
<proteinExistence type="predicted"/>
<dbReference type="Gene3D" id="3.30.70.270">
    <property type="match status" value="1"/>
</dbReference>
<protein>
    <submittedName>
        <fullName evidence="2">Uncharacterized protein</fullName>
    </submittedName>
</protein>
<dbReference type="AlphaFoldDB" id="A0A8T0FLR3"/>
<evidence type="ECO:0000313" key="3">
    <source>
        <dbReference type="Proteomes" id="UP000807504"/>
    </source>
</evidence>
<sequence length="178" mass="19723">MDDLLHGAKHTPYMTTIDLPTVGLPPDECLGVCERLLLFKLHANRNKCNFVCGRLKYLGHYITSSLVEVDPGKASAIREMLPPKNVKQVLPFMQTCSCSARQRTSKFMPRRDGPCVILGQLSPTVFEMANLDVPIGVYRTSALRPHQDSSSKHVTSLCKRGRPRKTLPPLAAPWRGGG</sequence>
<gene>
    <name evidence="2" type="ORF">HNY73_006212</name>
</gene>
<name>A0A8T0FLR3_ARGBR</name>
<evidence type="ECO:0000313" key="2">
    <source>
        <dbReference type="EMBL" id="KAF8791325.1"/>
    </source>
</evidence>
<accession>A0A8T0FLR3</accession>
<evidence type="ECO:0000256" key="1">
    <source>
        <dbReference type="SAM" id="MobiDB-lite"/>
    </source>
</evidence>
<reference evidence="2" key="1">
    <citation type="journal article" date="2020" name="bioRxiv">
        <title>Chromosome-level reference genome of the European wasp spider Argiope bruennichi: a resource for studies on range expansion and evolutionary adaptation.</title>
        <authorList>
            <person name="Sheffer M.M."/>
            <person name="Hoppe A."/>
            <person name="Krehenwinkel H."/>
            <person name="Uhl G."/>
            <person name="Kuss A.W."/>
            <person name="Jensen L."/>
            <person name="Jensen C."/>
            <person name="Gillespie R.G."/>
            <person name="Hoff K.J."/>
            <person name="Prost S."/>
        </authorList>
    </citation>
    <scope>NUCLEOTIDE SEQUENCE</scope>
</reference>
<dbReference type="SUPFAM" id="SSF56672">
    <property type="entry name" value="DNA/RNA polymerases"/>
    <property type="match status" value="1"/>
</dbReference>
<dbReference type="InterPro" id="IPR043128">
    <property type="entry name" value="Rev_trsase/Diguanyl_cyclase"/>
</dbReference>
<organism evidence="2 3">
    <name type="scientific">Argiope bruennichi</name>
    <name type="common">Wasp spider</name>
    <name type="synonym">Aranea bruennichi</name>
    <dbReference type="NCBI Taxonomy" id="94029"/>
    <lineage>
        <taxon>Eukaryota</taxon>
        <taxon>Metazoa</taxon>
        <taxon>Ecdysozoa</taxon>
        <taxon>Arthropoda</taxon>
        <taxon>Chelicerata</taxon>
        <taxon>Arachnida</taxon>
        <taxon>Araneae</taxon>
        <taxon>Araneomorphae</taxon>
        <taxon>Entelegynae</taxon>
        <taxon>Araneoidea</taxon>
        <taxon>Araneidae</taxon>
        <taxon>Argiope</taxon>
    </lineage>
</organism>
<comment type="caution">
    <text evidence="2">The sequence shown here is derived from an EMBL/GenBank/DDBJ whole genome shotgun (WGS) entry which is preliminary data.</text>
</comment>
<dbReference type="GO" id="GO:0071897">
    <property type="term" value="P:DNA biosynthetic process"/>
    <property type="evidence" value="ECO:0007669"/>
    <property type="project" value="UniProtKB-ARBA"/>
</dbReference>
<dbReference type="EMBL" id="JABXBU010000011">
    <property type="protein sequence ID" value="KAF8791325.1"/>
    <property type="molecule type" value="Genomic_DNA"/>
</dbReference>
<reference evidence="2" key="2">
    <citation type="submission" date="2020-06" db="EMBL/GenBank/DDBJ databases">
        <authorList>
            <person name="Sheffer M."/>
        </authorList>
    </citation>
    <scope>NUCLEOTIDE SEQUENCE</scope>
</reference>
<feature type="region of interest" description="Disordered" evidence="1">
    <location>
        <begin position="144"/>
        <end position="178"/>
    </location>
</feature>